<dbReference type="GO" id="GO:0031514">
    <property type="term" value="C:motile cilium"/>
    <property type="evidence" value="ECO:0007669"/>
    <property type="project" value="TreeGrafter"/>
</dbReference>
<dbReference type="InterPro" id="IPR052628">
    <property type="entry name" value="CFAP70"/>
</dbReference>
<dbReference type="EnsemblMetazoa" id="GBRI005594-RA">
    <property type="protein sequence ID" value="GBRI005594-PA"/>
    <property type="gene ID" value="GBRI005594"/>
</dbReference>
<keyword evidence="3" id="KW-1133">Transmembrane helix</keyword>
<reference evidence="5" key="1">
    <citation type="submission" date="2014-03" db="EMBL/GenBank/DDBJ databases">
        <authorList>
            <person name="Aksoy S."/>
            <person name="Warren W."/>
            <person name="Wilson R.K."/>
        </authorList>
    </citation>
    <scope>NUCLEOTIDE SEQUENCE [LARGE SCALE GENOMIC DNA]</scope>
    <source>
        <strain evidence="5">IAEA</strain>
    </source>
</reference>
<proteinExistence type="predicted"/>
<keyword evidence="2" id="KW-0802">TPR repeat</keyword>
<keyword evidence="3" id="KW-0472">Membrane</keyword>
<sequence length="366" mass="43133">MENFKSARRYLMIPSQGKYNDGLFVTELCEIYLDYMEDVNSTDGEDNVAENLLKALTHYCEEVQRKFPIGWVILYCVYKKHNYNPGMSYARWKYENLVDAFFIEIKYIPKSRWEIFNNFTPKLITKKGIFFWKGCQFLLQFGLYYFAWLLFEDIANELEEIERYIIDTSFKLAVKLVGSNFITQNFLLGERMADELKAFVCLVNGNIEYYRDPYKAMGHYGFILDISNASKDSRFQLGVLRYAYRMLKEKELEEALEAFEFAGRSENDLIIANVGKAKALYFLGRLKEAKLFFAETTRFSMYLPNVWAYLAVINLRLGQNYEALECWKYANLNTDVIIHDEILNELAELNIKDISLYVDSPEKRIK</sequence>
<evidence type="ECO:0000256" key="1">
    <source>
        <dbReference type="ARBA" id="ARBA00022737"/>
    </source>
</evidence>
<name>A0A1A9W422_9MUSC</name>
<dbReference type="PANTHER" id="PTHR44314">
    <property type="entry name" value="CILIA- AND FLAGELLA-ASSOCIATED PROTEIN 70"/>
    <property type="match status" value="1"/>
</dbReference>
<keyword evidence="1" id="KW-0677">Repeat</keyword>
<evidence type="ECO:0000313" key="5">
    <source>
        <dbReference type="Proteomes" id="UP000091820"/>
    </source>
</evidence>
<dbReference type="Proteomes" id="UP000091820">
    <property type="component" value="Unassembled WGS sequence"/>
</dbReference>
<evidence type="ECO:0008006" key="6">
    <source>
        <dbReference type="Google" id="ProtNLM"/>
    </source>
</evidence>
<dbReference type="Gene3D" id="1.25.40.10">
    <property type="entry name" value="Tetratricopeptide repeat domain"/>
    <property type="match status" value="1"/>
</dbReference>
<keyword evidence="3" id="KW-0812">Transmembrane</keyword>
<reference evidence="4" key="2">
    <citation type="submission" date="2020-05" db="UniProtKB">
        <authorList>
            <consortium name="EnsemblMetazoa"/>
        </authorList>
    </citation>
    <scope>IDENTIFICATION</scope>
    <source>
        <strain evidence="4">IAEA</strain>
    </source>
</reference>
<keyword evidence="5" id="KW-1185">Reference proteome</keyword>
<dbReference type="SUPFAM" id="SSF48452">
    <property type="entry name" value="TPR-like"/>
    <property type="match status" value="1"/>
</dbReference>
<dbReference type="VEuPathDB" id="VectorBase:GBRI005594"/>
<dbReference type="InterPro" id="IPR011990">
    <property type="entry name" value="TPR-like_helical_dom_sf"/>
</dbReference>
<dbReference type="GO" id="GO:0070062">
    <property type="term" value="C:extracellular exosome"/>
    <property type="evidence" value="ECO:0007669"/>
    <property type="project" value="TreeGrafter"/>
</dbReference>
<organism evidence="4 5">
    <name type="scientific">Glossina brevipalpis</name>
    <dbReference type="NCBI Taxonomy" id="37001"/>
    <lineage>
        <taxon>Eukaryota</taxon>
        <taxon>Metazoa</taxon>
        <taxon>Ecdysozoa</taxon>
        <taxon>Arthropoda</taxon>
        <taxon>Hexapoda</taxon>
        <taxon>Insecta</taxon>
        <taxon>Pterygota</taxon>
        <taxon>Neoptera</taxon>
        <taxon>Endopterygota</taxon>
        <taxon>Diptera</taxon>
        <taxon>Brachycera</taxon>
        <taxon>Muscomorpha</taxon>
        <taxon>Hippoboscoidea</taxon>
        <taxon>Glossinidae</taxon>
        <taxon>Glossina</taxon>
    </lineage>
</organism>
<evidence type="ECO:0000313" key="4">
    <source>
        <dbReference type="EnsemblMetazoa" id="GBRI005594-PA"/>
    </source>
</evidence>
<dbReference type="AlphaFoldDB" id="A0A1A9W422"/>
<accession>A0A1A9W422</accession>
<dbReference type="GO" id="GO:0003341">
    <property type="term" value="P:cilium movement"/>
    <property type="evidence" value="ECO:0007669"/>
    <property type="project" value="TreeGrafter"/>
</dbReference>
<protein>
    <recommendedName>
        <fullName evidence="6">Tetratricopeptide repeat protein</fullName>
    </recommendedName>
</protein>
<evidence type="ECO:0000256" key="3">
    <source>
        <dbReference type="SAM" id="Phobius"/>
    </source>
</evidence>
<evidence type="ECO:0000256" key="2">
    <source>
        <dbReference type="ARBA" id="ARBA00022803"/>
    </source>
</evidence>
<dbReference type="STRING" id="37001.A0A1A9W422"/>
<feature type="transmembrane region" description="Helical" evidence="3">
    <location>
        <begin position="130"/>
        <end position="151"/>
    </location>
</feature>
<dbReference type="PANTHER" id="PTHR44314:SF1">
    <property type="entry name" value="CILIA- AND FLAGELLA-ASSOCIATED PROTEIN 70"/>
    <property type="match status" value="1"/>
</dbReference>
<dbReference type="GO" id="GO:0060271">
    <property type="term" value="P:cilium assembly"/>
    <property type="evidence" value="ECO:0007669"/>
    <property type="project" value="TreeGrafter"/>
</dbReference>